<protein>
    <submittedName>
        <fullName evidence="5">Bacterio-opsin activator domain-containing protein</fullName>
    </submittedName>
</protein>
<evidence type="ECO:0000256" key="1">
    <source>
        <dbReference type="ARBA" id="ARBA00023015"/>
    </source>
</evidence>
<evidence type="ECO:0000259" key="3">
    <source>
        <dbReference type="Pfam" id="PF04967"/>
    </source>
</evidence>
<keyword evidence="2" id="KW-0804">Transcription</keyword>
<dbReference type="PANTHER" id="PTHR34236">
    <property type="entry name" value="DIMETHYL SULFOXIDE REDUCTASE TRANSCRIPTIONAL ACTIVATOR"/>
    <property type="match status" value="1"/>
</dbReference>
<dbReference type="InterPro" id="IPR031803">
    <property type="entry name" value="BAT_GAF/HTH-assoc"/>
</dbReference>
<feature type="domain" description="Bacterioopsin transcriptional activator GAF and HTH associated" evidence="4">
    <location>
        <begin position="18"/>
        <end position="146"/>
    </location>
</feature>
<accession>A0ABD6A5P4</accession>
<name>A0ABD6A5P4_9EURY</name>
<comment type="caution">
    <text evidence="5">The sequence shown here is derived from an EMBL/GenBank/DDBJ whole genome shotgun (WGS) entry which is preliminary data.</text>
</comment>
<evidence type="ECO:0000313" key="6">
    <source>
        <dbReference type="Proteomes" id="UP001596547"/>
    </source>
</evidence>
<evidence type="ECO:0000256" key="2">
    <source>
        <dbReference type="ARBA" id="ARBA00023163"/>
    </source>
</evidence>
<sequence>MATVTRAKIPAREFALYQTLREVPGAEFECERLVESGDGTVMPLIWARGADRETLREAFERDPSVSDVSLLGEFDDELLYRMHWIDQVYLVFQMVTTLEATVIDAYGDEQWWYLRILFPDRDALSRTNDLCESRGLTFEVVRVREMRGDPVGRFGLTREQYEALTMACDRGYFEVPRRTGLDVLADDLDISHQALSERLRRGTDVLVQETLLVGPRGALGESSQ</sequence>
<gene>
    <name evidence="5" type="ORF">ACFQPE_02690</name>
</gene>
<dbReference type="PANTHER" id="PTHR34236:SF1">
    <property type="entry name" value="DIMETHYL SULFOXIDE REDUCTASE TRANSCRIPTIONAL ACTIVATOR"/>
    <property type="match status" value="1"/>
</dbReference>
<evidence type="ECO:0000313" key="5">
    <source>
        <dbReference type="EMBL" id="MFC7315705.1"/>
    </source>
</evidence>
<dbReference type="Pfam" id="PF15915">
    <property type="entry name" value="BAT"/>
    <property type="match status" value="1"/>
</dbReference>
<reference evidence="5 6" key="1">
    <citation type="journal article" date="2019" name="Int. J. Syst. Evol. Microbiol.">
        <title>The Global Catalogue of Microorganisms (GCM) 10K type strain sequencing project: providing services to taxonomists for standard genome sequencing and annotation.</title>
        <authorList>
            <consortium name="The Broad Institute Genomics Platform"/>
            <consortium name="The Broad Institute Genome Sequencing Center for Infectious Disease"/>
            <person name="Wu L."/>
            <person name="Ma J."/>
        </authorList>
    </citation>
    <scope>NUCLEOTIDE SEQUENCE [LARGE SCALE GENOMIC DNA]</scope>
    <source>
        <strain evidence="5 6">PSR21</strain>
    </source>
</reference>
<dbReference type="RefSeq" id="WP_276305107.1">
    <property type="nucleotide sequence ID" value="NZ_CP119992.1"/>
</dbReference>
<evidence type="ECO:0000259" key="4">
    <source>
        <dbReference type="Pfam" id="PF15915"/>
    </source>
</evidence>
<proteinExistence type="predicted"/>
<dbReference type="Pfam" id="PF04967">
    <property type="entry name" value="HTH_10"/>
    <property type="match status" value="1"/>
</dbReference>
<dbReference type="GeneID" id="79314676"/>
<feature type="domain" description="HTH bat-type" evidence="3">
    <location>
        <begin position="156"/>
        <end position="202"/>
    </location>
</feature>
<dbReference type="InterPro" id="IPR007050">
    <property type="entry name" value="HTH_bacterioopsin"/>
</dbReference>
<organism evidence="5 6">
    <name type="scientific">Halomarina halobia</name>
    <dbReference type="NCBI Taxonomy" id="3033386"/>
    <lineage>
        <taxon>Archaea</taxon>
        <taxon>Methanobacteriati</taxon>
        <taxon>Methanobacteriota</taxon>
        <taxon>Stenosarchaea group</taxon>
        <taxon>Halobacteria</taxon>
        <taxon>Halobacteriales</taxon>
        <taxon>Natronomonadaceae</taxon>
        <taxon>Halomarina</taxon>
    </lineage>
</organism>
<keyword evidence="1" id="KW-0805">Transcription regulation</keyword>
<dbReference type="EMBL" id="JBHTBF010000001">
    <property type="protein sequence ID" value="MFC7315705.1"/>
    <property type="molecule type" value="Genomic_DNA"/>
</dbReference>
<dbReference type="AlphaFoldDB" id="A0ABD6A5P4"/>
<dbReference type="Proteomes" id="UP001596547">
    <property type="component" value="Unassembled WGS sequence"/>
</dbReference>
<keyword evidence="6" id="KW-1185">Reference proteome</keyword>